<comment type="subcellular location">
    <subcellularLocation>
        <location evidence="7">Cytoplasm</location>
    </subcellularLocation>
</comment>
<dbReference type="STRING" id="321763.SAMN04488692_10933"/>
<dbReference type="PIRSF" id="PIRSF000450">
    <property type="entry name" value="H_ser_succinyltr"/>
    <property type="match status" value="1"/>
</dbReference>
<dbReference type="EMBL" id="FNGO01000009">
    <property type="protein sequence ID" value="SDL78599.1"/>
    <property type="molecule type" value="Genomic_DNA"/>
</dbReference>
<accession>A0A1G9MWK2</accession>
<evidence type="ECO:0000256" key="8">
    <source>
        <dbReference type="PIRSR" id="PIRSR000450-1"/>
    </source>
</evidence>
<dbReference type="AlphaFoldDB" id="A0A1G9MWK2"/>
<evidence type="ECO:0000256" key="7">
    <source>
        <dbReference type="HAMAP-Rule" id="MF_00295"/>
    </source>
</evidence>
<evidence type="ECO:0000256" key="4">
    <source>
        <dbReference type="ARBA" id="ARBA00023167"/>
    </source>
</evidence>
<dbReference type="InterPro" id="IPR029062">
    <property type="entry name" value="Class_I_gatase-like"/>
</dbReference>
<dbReference type="Proteomes" id="UP000199476">
    <property type="component" value="Unassembled WGS sequence"/>
</dbReference>
<dbReference type="RefSeq" id="WP_089759779.1">
    <property type="nucleotide sequence ID" value="NZ_FNGO01000009.1"/>
</dbReference>
<comment type="pathway">
    <text evidence="7">Amino-acid biosynthesis; L-methionine biosynthesis via de novo pathway; O-acetyl-L-homoserine from L-homoserine: step 1/1.</text>
</comment>
<name>A0A1G9MWK2_9FIRM</name>
<dbReference type="UniPathway" id="UPA00051">
    <property type="reaction ID" value="UER00074"/>
</dbReference>
<gene>
    <name evidence="7" type="primary">metAA</name>
    <name evidence="9" type="ORF">SAMN04488692_10933</name>
</gene>
<feature type="binding site" evidence="7">
    <location>
        <position position="168"/>
    </location>
    <ligand>
        <name>substrate</name>
    </ligand>
</feature>
<evidence type="ECO:0000313" key="10">
    <source>
        <dbReference type="Proteomes" id="UP000199476"/>
    </source>
</evidence>
<dbReference type="GO" id="GO:0005737">
    <property type="term" value="C:cytoplasm"/>
    <property type="evidence" value="ECO:0007669"/>
    <property type="project" value="UniProtKB-SubCell"/>
</dbReference>
<dbReference type="InterPro" id="IPR005697">
    <property type="entry name" value="HST_MetA"/>
</dbReference>
<dbReference type="InterPro" id="IPR033752">
    <property type="entry name" value="MetA_family"/>
</dbReference>
<comment type="catalytic activity">
    <reaction evidence="6 7">
        <text>L-homoserine + acetyl-CoA = O-acetyl-L-homoserine + CoA</text>
        <dbReference type="Rhea" id="RHEA:13701"/>
        <dbReference type="ChEBI" id="CHEBI:57287"/>
        <dbReference type="ChEBI" id="CHEBI:57288"/>
        <dbReference type="ChEBI" id="CHEBI:57476"/>
        <dbReference type="ChEBI" id="CHEBI:57716"/>
        <dbReference type="EC" id="2.3.1.31"/>
    </reaction>
</comment>
<sequence>MPVKIHSDLPAYDLLREENVSVIPRETRMADMQRITEMPELNFLVLNLMPNKIITETQILRLLAGTSFQVEVDFLFPDSYEPENVEKEHLERFYSSFSEVKHKNYDGMIVTGAPIETLSFEEVDYWQEFTEIIDWSFQNVISTLFICWGAFAAFYHHYGIEKQVLEEKLFGVYPHEVRGPGRDIVRGFSGEVMAPHSRYARVDEEDIKAHKELEILLHSQKAGAHLTARHDRRQIFQTGHFEYDAGTLKQEFERDRRKKIDIDIPENYFPEDDPGREPQMSWRKPGQQFYRNWLYHYIYIQKTPSKHAGNVFAVKK</sequence>
<dbReference type="Pfam" id="PF04204">
    <property type="entry name" value="HTS"/>
    <property type="match status" value="1"/>
</dbReference>
<dbReference type="GO" id="GO:0019281">
    <property type="term" value="P:L-methionine biosynthetic process from homoserine via O-succinyl-L-homoserine and cystathionine"/>
    <property type="evidence" value="ECO:0007669"/>
    <property type="project" value="InterPro"/>
</dbReference>
<comment type="function">
    <text evidence="7">Transfers an acetyl group from acetyl-CoA to L-homoserine, forming acetyl-L-homoserine.</text>
</comment>
<dbReference type="PANTHER" id="PTHR20919:SF0">
    <property type="entry name" value="HOMOSERINE O-SUCCINYLTRANSFERASE"/>
    <property type="match status" value="1"/>
</dbReference>
<keyword evidence="2 7" id="KW-0028">Amino-acid biosynthesis</keyword>
<feature type="active site" description="Proton acceptor" evidence="7">
    <location>
        <position position="240"/>
    </location>
</feature>
<dbReference type="CDD" id="cd03131">
    <property type="entry name" value="GATase1_HTS"/>
    <property type="match status" value="1"/>
</dbReference>
<feature type="binding site" evidence="7">
    <location>
        <position position="254"/>
    </location>
    <ligand>
        <name>substrate</name>
    </ligand>
</feature>
<feature type="site" description="Important for substrate specificity" evidence="7">
    <location>
        <position position="197"/>
    </location>
</feature>
<protein>
    <recommendedName>
        <fullName evidence="7">Homoserine O-acetyltransferase</fullName>
        <shortName evidence="7">HAT</shortName>
        <ecNumber evidence="7">2.3.1.31</ecNumber>
    </recommendedName>
    <alternativeName>
        <fullName evidence="7">Homoserine transacetylase</fullName>
        <shortName evidence="7">HTA</shortName>
    </alternativeName>
</protein>
<organism evidence="9 10">
    <name type="scientific">Halarsenatibacter silvermanii</name>
    <dbReference type="NCBI Taxonomy" id="321763"/>
    <lineage>
        <taxon>Bacteria</taxon>
        <taxon>Bacillati</taxon>
        <taxon>Bacillota</taxon>
        <taxon>Clostridia</taxon>
        <taxon>Halanaerobiales</taxon>
        <taxon>Halarsenatibacteraceae</taxon>
        <taxon>Halarsenatibacter</taxon>
    </lineage>
</organism>
<feature type="active site" evidence="7">
    <location>
        <position position="242"/>
    </location>
</feature>
<evidence type="ECO:0000256" key="2">
    <source>
        <dbReference type="ARBA" id="ARBA00022605"/>
    </source>
</evidence>
<evidence type="ECO:0000313" key="9">
    <source>
        <dbReference type="EMBL" id="SDL78599.1"/>
    </source>
</evidence>
<keyword evidence="1 7" id="KW-0963">Cytoplasm</keyword>
<evidence type="ECO:0000256" key="1">
    <source>
        <dbReference type="ARBA" id="ARBA00022490"/>
    </source>
</evidence>
<comment type="caution">
    <text evidence="7">Lacks conserved residue(s) required for the propagation of feature annotation.</text>
</comment>
<evidence type="ECO:0000256" key="3">
    <source>
        <dbReference type="ARBA" id="ARBA00022679"/>
    </source>
</evidence>
<dbReference type="HAMAP" id="MF_00295">
    <property type="entry name" value="MetA_acyltransf"/>
    <property type="match status" value="1"/>
</dbReference>
<comment type="similarity">
    <text evidence="7">Belongs to the MetA family.</text>
</comment>
<evidence type="ECO:0000256" key="6">
    <source>
        <dbReference type="ARBA" id="ARBA00049043"/>
    </source>
</evidence>
<dbReference type="NCBIfam" id="TIGR01001">
    <property type="entry name" value="metA"/>
    <property type="match status" value="1"/>
</dbReference>
<feature type="site" description="Important for acyl-CoA specificity" evidence="7">
    <location>
        <position position="116"/>
    </location>
</feature>
<evidence type="ECO:0000256" key="5">
    <source>
        <dbReference type="ARBA" id="ARBA00023315"/>
    </source>
</evidence>
<feature type="binding site" evidence="7">
    <location>
        <position position="197"/>
    </location>
    <ligand>
        <name>substrate</name>
    </ligand>
</feature>
<dbReference type="GO" id="GO:0004414">
    <property type="term" value="F:homoserine O-acetyltransferase activity"/>
    <property type="evidence" value="ECO:0007669"/>
    <property type="project" value="UniProtKB-EC"/>
</dbReference>
<keyword evidence="4 7" id="KW-0486">Methionine biosynthesis</keyword>
<proteinExistence type="inferred from homology"/>
<keyword evidence="10" id="KW-1185">Reference proteome</keyword>
<feature type="active site" description="Acyl-thioester intermediate" evidence="7 8">
    <location>
        <position position="147"/>
    </location>
</feature>
<reference evidence="9 10" key="1">
    <citation type="submission" date="2016-10" db="EMBL/GenBank/DDBJ databases">
        <authorList>
            <person name="de Groot N.N."/>
        </authorList>
    </citation>
    <scope>NUCLEOTIDE SEQUENCE [LARGE SCALE GENOMIC DNA]</scope>
    <source>
        <strain evidence="9 10">SLAS-1</strain>
    </source>
</reference>
<keyword evidence="3 7" id="KW-0808">Transferase</keyword>
<dbReference type="PANTHER" id="PTHR20919">
    <property type="entry name" value="HOMOSERINE O-SUCCINYLTRANSFERASE"/>
    <property type="match status" value="1"/>
</dbReference>
<keyword evidence="5 7" id="KW-0012">Acyltransferase</keyword>
<dbReference type="EC" id="2.3.1.31" evidence="7"/>
<dbReference type="SUPFAM" id="SSF52317">
    <property type="entry name" value="Class I glutamine amidotransferase-like"/>
    <property type="match status" value="1"/>
</dbReference>
<dbReference type="GO" id="GO:0008899">
    <property type="term" value="F:homoserine O-succinyltransferase activity"/>
    <property type="evidence" value="ECO:0007669"/>
    <property type="project" value="UniProtKB-UniRule"/>
</dbReference>
<dbReference type="OrthoDB" id="9772423at2"/>
<dbReference type="Gene3D" id="3.40.50.880">
    <property type="match status" value="1"/>
</dbReference>